<proteinExistence type="predicted"/>
<dbReference type="Gene3D" id="1.25.40.10">
    <property type="entry name" value="Tetratricopeptide repeat domain"/>
    <property type="match status" value="1"/>
</dbReference>
<evidence type="ECO:0000313" key="2">
    <source>
        <dbReference type="EMBL" id="MEQ3363261.1"/>
    </source>
</evidence>
<name>A0ABV1JG09_9ACTN</name>
<dbReference type="RefSeq" id="WP_349227564.1">
    <property type="nucleotide sequence ID" value="NZ_JBBNOP010000007.1"/>
</dbReference>
<dbReference type="SMART" id="SM01043">
    <property type="entry name" value="BTAD"/>
    <property type="match status" value="1"/>
</dbReference>
<dbReference type="InterPro" id="IPR011990">
    <property type="entry name" value="TPR-like_helical_dom_sf"/>
</dbReference>
<evidence type="ECO:0000313" key="3">
    <source>
        <dbReference type="Proteomes" id="UP001487305"/>
    </source>
</evidence>
<dbReference type="EMBL" id="JBBNOP010000007">
    <property type="protein sequence ID" value="MEQ3363261.1"/>
    <property type="molecule type" value="Genomic_DNA"/>
</dbReference>
<keyword evidence="3" id="KW-1185">Reference proteome</keyword>
<reference evidence="2 3" key="1">
    <citation type="submission" date="2024-04" db="EMBL/GenBank/DDBJ databases">
        <title>Human intestinal bacterial collection.</title>
        <authorList>
            <person name="Pauvert C."/>
            <person name="Hitch T.C.A."/>
            <person name="Clavel T."/>
        </authorList>
    </citation>
    <scope>NUCLEOTIDE SEQUENCE [LARGE SCALE GENOMIC DNA]</scope>
    <source>
        <strain evidence="2 3">CLA-KB-H42</strain>
    </source>
</reference>
<dbReference type="InterPro" id="IPR051677">
    <property type="entry name" value="AfsR-DnrI-RedD_regulator"/>
</dbReference>
<feature type="domain" description="Bacterial transcriptional activator" evidence="1">
    <location>
        <begin position="697"/>
        <end position="840"/>
    </location>
</feature>
<dbReference type="InterPro" id="IPR036388">
    <property type="entry name" value="WH-like_DNA-bd_sf"/>
</dbReference>
<dbReference type="Gene3D" id="1.10.10.10">
    <property type="entry name" value="Winged helix-like DNA-binding domain superfamily/Winged helix DNA-binding domain"/>
    <property type="match status" value="1"/>
</dbReference>
<dbReference type="InterPro" id="IPR016032">
    <property type="entry name" value="Sig_transdc_resp-reg_C-effctor"/>
</dbReference>
<dbReference type="Proteomes" id="UP001487305">
    <property type="component" value="Unassembled WGS sequence"/>
</dbReference>
<dbReference type="PANTHER" id="PTHR35807">
    <property type="entry name" value="TRANSCRIPTIONAL REGULATOR REDD-RELATED"/>
    <property type="match status" value="1"/>
</dbReference>
<dbReference type="SUPFAM" id="SSF48452">
    <property type="entry name" value="TPR-like"/>
    <property type="match status" value="1"/>
</dbReference>
<dbReference type="SUPFAM" id="SSF46894">
    <property type="entry name" value="C-terminal effector domain of the bipartite response regulators"/>
    <property type="match status" value="1"/>
</dbReference>
<evidence type="ECO:0000259" key="1">
    <source>
        <dbReference type="SMART" id="SM01043"/>
    </source>
</evidence>
<sequence length="853" mass="93074">MIQNRDVVRFLVAPSGFGKTALALEYAESIFGFRDVFWLNAKSPCFLRDVDNATLGTQLASLTRKRSLVVIEDIPDLTAERAESVSTCIDKLLERGWEVIVTMTPLRGSFVDRQPDGTRICSRDFLVTEEERRMFAGDAAFGSRDSIPLPLADSVPGLMWGGSRAEADLLCGIVADGLPADVLLGVFTLLVLRRGFLADTKMYAGPLKSDARALLGEEYLFLGVDEHDERFETHAFPIDEVVHAFSRALGRMAASSSFPDADALVMRLADGLLAQGASERACLFVGGCCNAEKRIAWLGSRARRLSALGCLLPAHRLFDSRSMRLNSDTAAVFIGEAWRLVGLDRVPEALALAERVLAKASLSDAVRGHAALLLTRYGDADCRRKSADVLKGLVRMAGGKDARRNSEAISVALSDGNRRWEALGVAAVWLAEDGRAAVFLAEACLGCGRTGDVETGILLWALDALSGKGLGSLAQPDGADIERVLAITGDYLRRCEEEGSFGYGEAALLGAWDEAKALASPDALYPPLVSVRMVAQKLEVQLFSQRSAFERERRETDCVQEGTMHGGRRGRGIALSGDCGFSGTLLRTHEIVPTLRICLFGGLEVRIGDSEVDPSAFRRQKVKTLLALLALNQGKELLRDRLASILWPTSSSATAQRNFYTVWSILRKALSLPGTQECPYLIRLQYSCRLDARTVSSDVAEFDELCGKLLLGAPDAEAWSAAFARLNELYRGDLLPSEGGNEFILRQREEYRARLIDALVSASTRLFDVGELQSALWFAHAAVRKDSTREDAYTALMQAQVASGQRTAALDTYFKCKRYLSDELGIDPSPKAVMLYSSIIEAEPSLKGFVPRS</sequence>
<dbReference type="Pfam" id="PF03704">
    <property type="entry name" value="BTAD"/>
    <property type="match status" value="1"/>
</dbReference>
<comment type="caution">
    <text evidence="2">The sequence shown here is derived from an EMBL/GenBank/DDBJ whole genome shotgun (WGS) entry which is preliminary data.</text>
</comment>
<protein>
    <submittedName>
        <fullName evidence="2">BTAD domain-containing putative transcriptional regulator</fullName>
    </submittedName>
</protein>
<dbReference type="InterPro" id="IPR005158">
    <property type="entry name" value="BTAD"/>
</dbReference>
<organism evidence="2 3">
    <name type="scientific">Raoultibacter massiliensis</name>
    <dbReference type="NCBI Taxonomy" id="1852371"/>
    <lineage>
        <taxon>Bacteria</taxon>
        <taxon>Bacillati</taxon>
        <taxon>Actinomycetota</taxon>
        <taxon>Coriobacteriia</taxon>
        <taxon>Eggerthellales</taxon>
        <taxon>Eggerthellaceae</taxon>
        <taxon>Raoultibacter</taxon>
    </lineage>
</organism>
<accession>A0ABV1JG09</accession>
<gene>
    <name evidence="2" type="ORF">AAA083_09780</name>
</gene>